<dbReference type="NCBIfam" id="TIGR04057">
    <property type="entry name" value="SusC_RagA_signa"/>
    <property type="match status" value="1"/>
</dbReference>
<dbReference type="OrthoDB" id="9768177at2"/>
<evidence type="ECO:0000256" key="3">
    <source>
        <dbReference type="ARBA" id="ARBA00022452"/>
    </source>
</evidence>
<dbReference type="STRING" id="408657.SAMN04487995_6131"/>
<dbReference type="GO" id="GO:0009279">
    <property type="term" value="C:cell outer membrane"/>
    <property type="evidence" value="ECO:0007669"/>
    <property type="project" value="UniProtKB-SubCell"/>
</dbReference>
<keyword evidence="2 7" id="KW-0813">Transport</keyword>
<dbReference type="SUPFAM" id="SSF49464">
    <property type="entry name" value="Carboxypeptidase regulatory domain-like"/>
    <property type="match status" value="1"/>
</dbReference>
<dbReference type="FunFam" id="2.170.130.10:FF:000008">
    <property type="entry name" value="SusC/RagA family TonB-linked outer membrane protein"/>
    <property type="match status" value="1"/>
</dbReference>
<keyword evidence="10" id="KW-1185">Reference proteome</keyword>
<dbReference type="InterPro" id="IPR012910">
    <property type="entry name" value="Plug_dom"/>
</dbReference>
<evidence type="ECO:0000313" key="9">
    <source>
        <dbReference type="EMBL" id="SEJ72579.1"/>
    </source>
</evidence>
<dbReference type="Pfam" id="PF07715">
    <property type="entry name" value="Plug"/>
    <property type="match status" value="1"/>
</dbReference>
<proteinExistence type="inferred from homology"/>
<dbReference type="Proteomes" id="UP000199532">
    <property type="component" value="Unassembled WGS sequence"/>
</dbReference>
<protein>
    <submittedName>
        <fullName evidence="9">TonB-linked outer membrane protein, SusC/RagA family</fullName>
    </submittedName>
</protein>
<dbReference type="InterPro" id="IPR036942">
    <property type="entry name" value="Beta-barrel_TonB_sf"/>
</dbReference>
<dbReference type="InterPro" id="IPR008969">
    <property type="entry name" value="CarboxyPept-like_regulatory"/>
</dbReference>
<feature type="domain" description="TonB-dependent receptor plug" evidence="8">
    <location>
        <begin position="129"/>
        <end position="234"/>
    </location>
</feature>
<dbReference type="RefSeq" id="WP_090342377.1">
    <property type="nucleotide sequence ID" value="NZ_FNXY01000013.1"/>
</dbReference>
<evidence type="ECO:0000256" key="4">
    <source>
        <dbReference type="ARBA" id="ARBA00022692"/>
    </source>
</evidence>
<reference evidence="9 10" key="1">
    <citation type="submission" date="2016-10" db="EMBL/GenBank/DDBJ databases">
        <authorList>
            <person name="de Groot N.N."/>
        </authorList>
    </citation>
    <scope>NUCLEOTIDE SEQUENCE [LARGE SCALE GENOMIC DNA]</scope>
    <source>
        <strain evidence="9 10">DSM 19938</strain>
    </source>
</reference>
<accession>A0A1H7B4C1</accession>
<dbReference type="InterPro" id="IPR039426">
    <property type="entry name" value="TonB-dep_rcpt-like"/>
</dbReference>
<dbReference type="PROSITE" id="PS52016">
    <property type="entry name" value="TONB_DEPENDENT_REC_3"/>
    <property type="match status" value="1"/>
</dbReference>
<comment type="subcellular location">
    <subcellularLocation>
        <location evidence="1 7">Cell outer membrane</location>
        <topology evidence="1 7">Multi-pass membrane protein</topology>
    </subcellularLocation>
</comment>
<evidence type="ECO:0000256" key="5">
    <source>
        <dbReference type="ARBA" id="ARBA00023136"/>
    </source>
</evidence>
<organism evidence="9 10">
    <name type="scientific">Dyadobacter koreensis</name>
    <dbReference type="NCBI Taxonomy" id="408657"/>
    <lineage>
        <taxon>Bacteria</taxon>
        <taxon>Pseudomonadati</taxon>
        <taxon>Bacteroidota</taxon>
        <taxon>Cytophagia</taxon>
        <taxon>Cytophagales</taxon>
        <taxon>Spirosomataceae</taxon>
        <taxon>Dyadobacter</taxon>
    </lineage>
</organism>
<dbReference type="Gene3D" id="2.60.40.1120">
    <property type="entry name" value="Carboxypeptidase-like, regulatory domain"/>
    <property type="match status" value="1"/>
</dbReference>
<dbReference type="InterPro" id="IPR023996">
    <property type="entry name" value="TonB-dep_OMP_SusC/RagA"/>
</dbReference>
<sequence length="1060" mass="114769">MKETVLFDRINQYKTLTFGSLFLVVLTVCTAIAQDRQITGKVTESQGTSAVPGTNITIKGTTSGTVSNADGTYTITVRDNNATLVFSSVGYTSQDIAVGTKSVIDVDLVPDTKALNEVVVVGYGTQQRKDITGAISSVSAAQIEKVPVTTLDQALQGRSPGVQVTNNDGSPGGGVSVQIRGTGTFGDNSPLYVVDGYPISGGLNTLNPNDIASMEILKDASATAIYGNRASNGVVIVTTKRGKQGALQVSFDAYGSVQAIPELYKVLNAQDFASFATEIADKESYPILPEWRNPSTLRNIDWQKEVYQTGYRQNYNLALRGGSDKVQTSLSLGYFDQRGTIKFSNFKRYNGSLNLDYTPAKWIKVSTSMKYTRTGGFVGFGSGQNGVGNLTKLVSTMTGNPLTNQVKDANGNYGYYTKGATAVSGSTNVIADLETTDREQESNNLLTTTYLEITPVTGLRLKTNFGWNTSDGSGYYFTPTNDRLLTPPLAFYSQNASNTAEWLWENTIAYSKTFGIHSIDFVGGVSAQENRYRQSGASGSGLISDELRNVGSIQTVTPYGNQQTWSLASQFGRLSYKLRDRYIITGTVRRDGSSRFGPGNKYGVFPSLSVAWRLKDEPFLASVNEVTDLKLRGSWGKAGNQNIGLFQYQGIYSSGSSRNDNRGYVFGQTKTYYDGLVLSALPNPNLTWENQTQSNIGLDASFLSGRINFTADYYVRSSSGFLLNVNVPSQTGFSTATRNVGSIRNSGLELGLEYRESSKPFKWGINANVTTVSNKILSFADGLTSVGNFSDLGFPTFGGNLWTTFTQSQVGGQVGAFYGFKSAGIFQAQDEINALNAAAAAKNGAGTFYQASSTAPGDRRFVDINGDGRITDDDRVIIGSPIPKFFGGLNFDGSYGQFDVSMFWYASVGNDILNYAKRNLQSLATNGGVGVENVSEEFYQNRWTESNRSTTYARAVRDDKSGNTRVSDAYVEDGSFLRLRNLQIGYTLPAALVRKITSSRVRVYVSGQNLVTFTKYTGLDPEIGQVSDPNNGSTSATVKGVDVGNYPTSRFFTLGLNVQF</sequence>
<dbReference type="InterPro" id="IPR037066">
    <property type="entry name" value="Plug_dom_sf"/>
</dbReference>
<dbReference type="NCBIfam" id="TIGR04056">
    <property type="entry name" value="OMP_RagA_SusC"/>
    <property type="match status" value="1"/>
</dbReference>
<keyword evidence="4 7" id="KW-0812">Transmembrane</keyword>
<dbReference type="Gene3D" id="2.40.170.20">
    <property type="entry name" value="TonB-dependent receptor, beta-barrel domain"/>
    <property type="match status" value="1"/>
</dbReference>
<keyword evidence="5 7" id="KW-0472">Membrane</keyword>
<name>A0A1H7B4C1_9BACT</name>
<evidence type="ECO:0000313" key="10">
    <source>
        <dbReference type="Proteomes" id="UP000199532"/>
    </source>
</evidence>
<gene>
    <name evidence="9" type="ORF">SAMN04487995_6131</name>
</gene>
<dbReference type="Gene3D" id="2.170.130.10">
    <property type="entry name" value="TonB-dependent receptor, plug domain"/>
    <property type="match status" value="1"/>
</dbReference>
<evidence type="ECO:0000256" key="1">
    <source>
        <dbReference type="ARBA" id="ARBA00004571"/>
    </source>
</evidence>
<dbReference type="InterPro" id="IPR023997">
    <property type="entry name" value="TonB-dep_OMP_SusC/RagA_CS"/>
</dbReference>
<evidence type="ECO:0000256" key="6">
    <source>
        <dbReference type="ARBA" id="ARBA00023237"/>
    </source>
</evidence>
<evidence type="ECO:0000259" key="8">
    <source>
        <dbReference type="Pfam" id="PF07715"/>
    </source>
</evidence>
<dbReference type="AlphaFoldDB" id="A0A1H7B4C1"/>
<keyword evidence="6 7" id="KW-0998">Cell outer membrane</keyword>
<comment type="similarity">
    <text evidence="7">Belongs to the TonB-dependent receptor family.</text>
</comment>
<keyword evidence="3 7" id="KW-1134">Transmembrane beta strand</keyword>
<dbReference type="EMBL" id="FNXY01000013">
    <property type="protein sequence ID" value="SEJ72579.1"/>
    <property type="molecule type" value="Genomic_DNA"/>
</dbReference>
<dbReference type="SUPFAM" id="SSF56935">
    <property type="entry name" value="Porins"/>
    <property type="match status" value="1"/>
</dbReference>
<dbReference type="Pfam" id="PF13715">
    <property type="entry name" value="CarbopepD_reg_2"/>
    <property type="match status" value="1"/>
</dbReference>
<evidence type="ECO:0000256" key="2">
    <source>
        <dbReference type="ARBA" id="ARBA00022448"/>
    </source>
</evidence>
<evidence type="ECO:0000256" key="7">
    <source>
        <dbReference type="PROSITE-ProRule" id="PRU01360"/>
    </source>
</evidence>